<accession>A0ABN8JK50</accession>
<dbReference type="EMBL" id="CAKXZS010000012">
    <property type="protein sequence ID" value="CAH2398417.1"/>
    <property type="molecule type" value="Genomic_DNA"/>
</dbReference>
<evidence type="ECO:0008006" key="3">
    <source>
        <dbReference type="Google" id="ProtNLM"/>
    </source>
</evidence>
<evidence type="ECO:0000313" key="2">
    <source>
        <dbReference type="Proteomes" id="UP001152604"/>
    </source>
</evidence>
<dbReference type="Gene3D" id="1.20.1220.20">
    <property type="entry name" value="Uncharcterised protein PF01724"/>
    <property type="match status" value="1"/>
</dbReference>
<protein>
    <recommendedName>
        <fullName evidence="3">DUF29 domain-containing protein</fullName>
    </recommendedName>
</protein>
<comment type="caution">
    <text evidence="1">The sequence shown here is derived from an EMBL/GenBank/DDBJ whole genome shotgun (WGS) entry which is preliminary data.</text>
</comment>
<proteinExistence type="predicted"/>
<name>A0ABN8JK50_9HYPH</name>
<keyword evidence="2" id="KW-1185">Reference proteome</keyword>
<reference evidence="1" key="1">
    <citation type="submission" date="2022-03" db="EMBL/GenBank/DDBJ databases">
        <authorList>
            <person name="Brunel B."/>
        </authorList>
    </citation>
    <scope>NUCLEOTIDE SEQUENCE</scope>
    <source>
        <strain evidence="1">STM4922sample</strain>
    </source>
</reference>
<evidence type="ECO:0000313" key="1">
    <source>
        <dbReference type="EMBL" id="CAH2398417.1"/>
    </source>
</evidence>
<dbReference type="Pfam" id="PF01724">
    <property type="entry name" value="DUF29"/>
    <property type="match status" value="1"/>
</dbReference>
<dbReference type="InterPro" id="IPR002636">
    <property type="entry name" value="DUF29"/>
</dbReference>
<dbReference type="PANTHER" id="PTHR34235">
    <property type="entry name" value="SLR1203 PROTEIN-RELATED"/>
    <property type="match status" value="1"/>
</dbReference>
<dbReference type="Proteomes" id="UP001152604">
    <property type="component" value="Unassembled WGS sequence"/>
</dbReference>
<gene>
    <name evidence="1" type="ORF">MES4922_20092</name>
</gene>
<sequence length="177" mass="20699">MIGLASKTTHYAGMNKIQIQRRHKSTPYETDYAQWCAEQGVLLREGRFSDLDRENLAEEIESLGRRDKREIRSRMEVLLAHLLKWEFQPGHRSHSWQSSISEQRIWIANIIKDSPSLRRYPAQIFDDAYKDALLITVRETGLRKSHFPGDPPFTSKQALDERFWPGNPLSMGDFLRD</sequence>
<organism evidence="1 2">
    <name type="scientific">Mesorhizobium ventifaucium</name>
    <dbReference type="NCBI Taxonomy" id="666020"/>
    <lineage>
        <taxon>Bacteria</taxon>
        <taxon>Pseudomonadati</taxon>
        <taxon>Pseudomonadota</taxon>
        <taxon>Alphaproteobacteria</taxon>
        <taxon>Hyphomicrobiales</taxon>
        <taxon>Phyllobacteriaceae</taxon>
        <taxon>Mesorhizobium</taxon>
    </lineage>
</organism>